<sequence>MMARSGGAHRRHRAVRQPSRFRRGLTRTLGALVSVAAVGLTGAGYYVAHGALGGITVSNALQPDDPRSSGDNMNILLIGLDSRKDQDGNDLPWSILKHLHAGDSDDGGYNTNTLILVHVSADNKVVAFSIPRDDWVPFTGVPGYNHIKIKEAYGLTKQYVANKLANQGASSQKELETKGREAGRAATLRAVRNLTGVPIDYFAEVNLAGFYDLTQTLGGVEVCLNHPVYDSYSGADFPAGRQTLDASQALAFVRQRHGLENGDLDRTHRQQAFISSVMQELQAAGTFTNLDKLKSLMAVARKDVVLSAGWDEEMIQRLGSLASSGNVEFRTLPVVRYDNIDGQDVNIIDPAAIKAEVAAAIGATPPTTTPATTAAKPSPSTVVDVINAGDTSGLATEVSRALQNHGYTTGQTRDRKSGEPTASTVAYGVGAQTDAGNVAKLLGLDAPSRPDPSVQPGHIRVTVDTNFSVSIVDDGTTDDTSTTTTSSKAKTYYYNGTTTTYPTPDQGKPIDGGGVPCVN</sequence>
<dbReference type="InterPro" id="IPR004474">
    <property type="entry name" value="LytR_CpsA_psr"/>
</dbReference>
<evidence type="ECO:0000313" key="5">
    <source>
        <dbReference type="EMBL" id="EFG77703.1"/>
    </source>
</evidence>
<evidence type="ECO:0000313" key="6">
    <source>
        <dbReference type="Proteomes" id="UP000003653"/>
    </source>
</evidence>
<dbReference type="Gene3D" id="3.30.70.2390">
    <property type="match status" value="1"/>
</dbReference>
<feature type="domain" description="Cell envelope-related transcriptional attenuator" evidence="3">
    <location>
        <begin position="110"/>
        <end position="282"/>
    </location>
</feature>
<accession>D5P894</accession>
<dbReference type="EMBL" id="ADNV01000207">
    <property type="protein sequence ID" value="EFG77703.1"/>
    <property type="molecule type" value="Genomic_DNA"/>
</dbReference>
<dbReference type="NCBIfam" id="TIGR00350">
    <property type="entry name" value="lytR_cpsA_psr"/>
    <property type="match status" value="1"/>
</dbReference>
<dbReference type="AlphaFoldDB" id="D5P894"/>
<reference evidence="5 6" key="1">
    <citation type="submission" date="2010-04" db="EMBL/GenBank/DDBJ databases">
        <authorList>
            <person name="Muzny D."/>
            <person name="Qin X."/>
            <person name="Deng J."/>
            <person name="Jiang H."/>
            <person name="Liu Y."/>
            <person name="Qu J."/>
            <person name="Song X.-Z."/>
            <person name="Zhang L."/>
            <person name="Thornton R."/>
            <person name="Coyle M."/>
            <person name="Francisco L."/>
            <person name="Jackson L."/>
            <person name="Javaid M."/>
            <person name="Korchina V."/>
            <person name="Kovar C."/>
            <person name="Mata R."/>
            <person name="Mathew T."/>
            <person name="Ngo R."/>
            <person name="Nguyen L."/>
            <person name="Nguyen N."/>
            <person name="Okwuonu G."/>
            <person name="Ongeri F."/>
            <person name="Pham C."/>
            <person name="Simmons D."/>
            <person name="Wilczek-Boney K."/>
            <person name="Hale W."/>
            <person name="Jakkamsetti A."/>
            <person name="Pham P."/>
            <person name="Ruth R."/>
            <person name="San Lucas F."/>
            <person name="Warren J."/>
            <person name="Zhang J."/>
            <person name="Zhao Z."/>
            <person name="Zhou C."/>
            <person name="Zhu D."/>
            <person name="Lee S."/>
            <person name="Bess C."/>
            <person name="Blankenburg K."/>
            <person name="Forbes L."/>
            <person name="Fu Q."/>
            <person name="Gubbala S."/>
            <person name="Hirani K."/>
            <person name="Jayaseelan J.C."/>
            <person name="Lara F."/>
            <person name="Munidasa M."/>
            <person name="Palculict T."/>
            <person name="Patil S."/>
            <person name="Pu L.-L."/>
            <person name="Saada N."/>
            <person name="Tang L."/>
            <person name="Weissenberger G."/>
            <person name="Zhu Y."/>
            <person name="Hemphill L."/>
            <person name="Shang Y."/>
            <person name="Youmans B."/>
            <person name="Ayvaz T."/>
            <person name="Ross M."/>
            <person name="Santibanez J."/>
            <person name="Aqrawi P."/>
            <person name="Gross S."/>
            <person name="Joshi V."/>
            <person name="Fowler G."/>
            <person name="Nazareth L."/>
            <person name="Reid J."/>
            <person name="Worley K."/>
            <person name="Petrosino J."/>
            <person name="Highlander S."/>
            <person name="Gibbs R."/>
        </authorList>
    </citation>
    <scope>NUCLEOTIDE SEQUENCE [LARGE SCALE GENOMIC DNA]</scope>
    <source>
        <strain evidence="5 6">ATCC BAA-614</strain>
    </source>
</reference>
<evidence type="ECO:0000256" key="1">
    <source>
        <dbReference type="ARBA" id="ARBA00006068"/>
    </source>
</evidence>
<name>D5P894_9MYCO</name>
<organism evidence="5 6">
    <name type="scientific">Mycobacterium parascrofulaceum ATCC BAA-614</name>
    <dbReference type="NCBI Taxonomy" id="525368"/>
    <lineage>
        <taxon>Bacteria</taxon>
        <taxon>Bacillati</taxon>
        <taxon>Actinomycetota</taxon>
        <taxon>Actinomycetes</taxon>
        <taxon>Mycobacteriales</taxon>
        <taxon>Mycobacteriaceae</taxon>
        <taxon>Mycobacterium</taxon>
        <taxon>Mycobacterium simiae complex</taxon>
    </lineage>
</organism>
<dbReference type="eggNOG" id="COG1316">
    <property type="taxonomic scope" value="Bacteria"/>
</dbReference>
<dbReference type="InterPro" id="IPR050922">
    <property type="entry name" value="LytR/CpsA/Psr_CW_biosynth"/>
</dbReference>
<dbReference type="InterPro" id="IPR027381">
    <property type="entry name" value="LytR/CpsA/Psr_C"/>
</dbReference>
<dbReference type="PANTHER" id="PTHR33392:SF6">
    <property type="entry name" value="POLYISOPRENYL-TEICHOIC ACID--PEPTIDOGLYCAN TEICHOIC ACID TRANSFERASE TAGU"/>
    <property type="match status" value="1"/>
</dbReference>
<feature type="domain" description="LytR/CpsA/Psr regulator C-terminal" evidence="4">
    <location>
        <begin position="382"/>
        <end position="467"/>
    </location>
</feature>
<dbReference type="Pfam" id="PF03816">
    <property type="entry name" value="LytR_cpsA_psr"/>
    <property type="match status" value="1"/>
</dbReference>
<feature type="region of interest" description="Disordered" evidence="2">
    <location>
        <begin position="1"/>
        <end position="20"/>
    </location>
</feature>
<evidence type="ECO:0000259" key="3">
    <source>
        <dbReference type="Pfam" id="PF03816"/>
    </source>
</evidence>
<dbReference type="Proteomes" id="UP000003653">
    <property type="component" value="Unassembled WGS sequence"/>
</dbReference>
<protein>
    <submittedName>
        <fullName evidence="5">Cell envelope-like function transcriptional attenuator common domain protein</fullName>
    </submittedName>
</protein>
<feature type="region of interest" description="Disordered" evidence="2">
    <location>
        <begin position="499"/>
        <end position="519"/>
    </location>
</feature>
<dbReference type="Gene3D" id="3.40.630.190">
    <property type="entry name" value="LCP protein"/>
    <property type="match status" value="1"/>
</dbReference>
<dbReference type="FunFam" id="3.40.630.190:FF:000002">
    <property type="entry name" value="LytR family transcriptional regulator"/>
    <property type="match status" value="1"/>
</dbReference>
<comment type="similarity">
    <text evidence="1">Belongs to the LytR/CpsA/Psr (LCP) family.</text>
</comment>
<proteinExistence type="inferred from homology"/>
<dbReference type="HOGENOM" id="CLU_016455_4_0_11"/>
<comment type="caution">
    <text evidence="5">The sequence shown here is derived from an EMBL/GenBank/DDBJ whole genome shotgun (WGS) entry which is preliminary data.</text>
</comment>
<evidence type="ECO:0000259" key="4">
    <source>
        <dbReference type="Pfam" id="PF13399"/>
    </source>
</evidence>
<gene>
    <name evidence="5" type="primary">cpsA</name>
    <name evidence="5" type="ORF">HMPREF0591_2388</name>
</gene>
<evidence type="ECO:0000256" key="2">
    <source>
        <dbReference type="SAM" id="MobiDB-lite"/>
    </source>
</evidence>
<keyword evidence="6" id="KW-1185">Reference proteome</keyword>
<feature type="compositionally biased region" description="Gly residues" evidence="2">
    <location>
        <begin position="510"/>
        <end position="519"/>
    </location>
</feature>
<feature type="compositionally biased region" description="Basic residues" evidence="2">
    <location>
        <begin position="7"/>
        <end position="20"/>
    </location>
</feature>
<dbReference type="Pfam" id="PF13399">
    <property type="entry name" value="LytR_C"/>
    <property type="match status" value="1"/>
</dbReference>
<dbReference type="PANTHER" id="PTHR33392">
    <property type="entry name" value="POLYISOPRENYL-TEICHOIC ACID--PEPTIDOGLYCAN TEICHOIC ACID TRANSFERASE TAGU"/>
    <property type="match status" value="1"/>
</dbReference>